<keyword evidence="1" id="KW-0812">Transmembrane</keyword>
<comment type="caution">
    <text evidence="3">The sequence shown here is derived from an EMBL/GenBank/DDBJ whole genome shotgun (WGS) entry which is preliminary data.</text>
</comment>
<proteinExistence type="predicted"/>
<organism evidence="3 4">
    <name type="scientific">Nonomuraea rubra</name>
    <dbReference type="NCBI Taxonomy" id="46180"/>
    <lineage>
        <taxon>Bacteria</taxon>
        <taxon>Bacillati</taxon>
        <taxon>Actinomycetota</taxon>
        <taxon>Actinomycetes</taxon>
        <taxon>Streptosporangiales</taxon>
        <taxon>Streptosporangiaceae</taxon>
        <taxon>Nonomuraea</taxon>
    </lineage>
</organism>
<dbReference type="AlphaFoldDB" id="A0A7X0P1L2"/>
<reference evidence="3 4" key="1">
    <citation type="submission" date="2020-08" db="EMBL/GenBank/DDBJ databases">
        <title>Sequencing the genomes of 1000 actinobacteria strains.</title>
        <authorList>
            <person name="Klenk H.-P."/>
        </authorList>
    </citation>
    <scope>NUCLEOTIDE SEQUENCE [LARGE SCALE GENOMIC DNA]</scope>
    <source>
        <strain evidence="3 4">DSM 43768</strain>
    </source>
</reference>
<feature type="domain" description="Carboxymuconolactone decarboxylase-like" evidence="2">
    <location>
        <begin position="41"/>
        <end position="108"/>
    </location>
</feature>
<evidence type="ECO:0000259" key="2">
    <source>
        <dbReference type="Pfam" id="PF02627"/>
    </source>
</evidence>
<gene>
    <name evidence="3" type="ORF">HD593_008397</name>
</gene>
<evidence type="ECO:0000256" key="1">
    <source>
        <dbReference type="SAM" id="Phobius"/>
    </source>
</evidence>
<dbReference type="PANTHER" id="PTHR35446:SF2">
    <property type="entry name" value="CARBOXYMUCONOLACTONE DECARBOXYLASE-LIKE DOMAIN-CONTAINING PROTEIN"/>
    <property type="match status" value="1"/>
</dbReference>
<accession>A0A7X0P1L2</accession>
<dbReference type="Pfam" id="PF02627">
    <property type="entry name" value="CMD"/>
    <property type="match status" value="1"/>
</dbReference>
<dbReference type="InterPro" id="IPR003779">
    <property type="entry name" value="CMD-like"/>
</dbReference>
<keyword evidence="1" id="KW-1133">Transmembrane helix</keyword>
<dbReference type="InterPro" id="IPR029032">
    <property type="entry name" value="AhpD-like"/>
</dbReference>
<dbReference type="Gene3D" id="1.20.1290.10">
    <property type="entry name" value="AhpD-like"/>
    <property type="match status" value="1"/>
</dbReference>
<name>A0A7X0P1L2_9ACTN</name>
<keyword evidence="1" id="KW-0472">Membrane</keyword>
<evidence type="ECO:0000313" key="4">
    <source>
        <dbReference type="Proteomes" id="UP000565579"/>
    </source>
</evidence>
<feature type="transmembrane region" description="Helical" evidence="1">
    <location>
        <begin position="145"/>
        <end position="166"/>
    </location>
</feature>
<protein>
    <submittedName>
        <fullName evidence="3">AhpD family alkylhydroperoxidase</fullName>
    </submittedName>
</protein>
<dbReference type="Proteomes" id="UP000565579">
    <property type="component" value="Unassembled WGS sequence"/>
</dbReference>
<dbReference type="RefSeq" id="WP_185107893.1">
    <property type="nucleotide sequence ID" value="NZ_BAAAXY010000074.1"/>
</dbReference>
<dbReference type="EMBL" id="JACHMI010000001">
    <property type="protein sequence ID" value="MBB6553602.1"/>
    <property type="molecule type" value="Genomic_DNA"/>
</dbReference>
<keyword evidence="4" id="KW-1185">Reference proteome</keyword>
<dbReference type="PANTHER" id="PTHR35446">
    <property type="entry name" value="SI:CH211-175M2.5"/>
    <property type="match status" value="1"/>
</dbReference>
<dbReference type="SUPFAM" id="SSF69118">
    <property type="entry name" value="AhpD-like"/>
    <property type="match status" value="1"/>
</dbReference>
<sequence length="175" mass="18471">MRRLAPLDPADAPGKAKDLLADIVSRRGGVGDMVATMAHSPALLEGYLDLSRAMKRVKLPRTLSEKISLAVQERIGCGTCLQAHTEAGRAVGLSETDIALARQGTSTDVREAALIAVAVRVLAEPSSITDEEIAELRKHGWSDRIIAEIVGVVALNVLTGAFNLLVGLQPAETAT</sequence>
<dbReference type="NCBIfam" id="TIGR00778">
    <property type="entry name" value="ahpD_dom"/>
    <property type="match status" value="1"/>
</dbReference>
<evidence type="ECO:0000313" key="3">
    <source>
        <dbReference type="EMBL" id="MBB6553602.1"/>
    </source>
</evidence>
<keyword evidence="3" id="KW-0560">Oxidoreductase</keyword>
<keyword evidence="3" id="KW-0575">Peroxidase</keyword>
<dbReference type="InterPro" id="IPR004675">
    <property type="entry name" value="AhpD_core"/>
</dbReference>
<dbReference type="GO" id="GO:0051920">
    <property type="term" value="F:peroxiredoxin activity"/>
    <property type="evidence" value="ECO:0007669"/>
    <property type="project" value="InterPro"/>
</dbReference>